<proteinExistence type="predicted"/>
<protein>
    <recommendedName>
        <fullName evidence="1">AB hydrolase-1 domain-containing protein</fullName>
    </recommendedName>
</protein>
<evidence type="ECO:0000313" key="3">
    <source>
        <dbReference type="Proteomes" id="UP000229449"/>
    </source>
</evidence>
<sequence length="242" mass="28179">MQKQIKSFDGTKINYDLAKVKNNNKYLVFLHGAGGDLTAWNKERSTMYKKGYSTLAIDLRGHGKSARPNLPEDYDLENFAKDVFEVIKQEKISEFVLVGHCFGGMIVMMFHKFFPKLAQAYILIDTSYKAPKKLHWLFHKNLLFVHLLNYILKYKKDKTTNFVHNDFAKFEGTGDWNVKRILADIIHTSFKSWIFTYQNISKFDAIATMKDIKQRVLIIEGEKDTIFNVLKAKKIHSLIKKS</sequence>
<dbReference type="InterPro" id="IPR000073">
    <property type="entry name" value="AB_hydrolase_1"/>
</dbReference>
<dbReference type="Pfam" id="PF00561">
    <property type="entry name" value="Abhydrolase_1"/>
    <property type="match status" value="1"/>
</dbReference>
<gene>
    <name evidence="2" type="ORF">COY69_02290</name>
</gene>
<dbReference type="AlphaFoldDB" id="A0A2M7RAB8"/>
<name>A0A2M7RAB8_9BACT</name>
<evidence type="ECO:0000313" key="2">
    <source>
        <dbReference type="EMBL" id="PIY93306.1"/>
    </source>
</evidence>
<organism evidence="2 3">
    <name type="scientific">Candidatus Magasanikbacteria bacterium CG_4_10_14_0_8_um_filter_32_14</name>
    <dbReference type="NCBI Taxonomy" id="1974640"/>
    <lineage>
        <taxon>Bacteria</taxon>
        <taxon>Candidatus Magasanikiibacteriota</taxon>
    </lineage>
</organism>
<dbReference type="Proteomes" id="UP000229449">
    <property type="component" value="Unassembled WGS sequence"/>
</dbReference>
<reference evidence="3" key="1">
    <citation type="submission" date="2017-09" db="EMBL/GenBank/DDBJ databases">
        <title>Depth-based differentiation of microbial function through sediment-hosted aquifers and enrichment of novel symbionts in the deep terrestrial subsurface.</title>
        <authorList>
            <person name="Probst A.J."/>
            <person name="Ladd B."/>
            <person name="Jarett J.K."/>
            <person name="Geller-Mcgrath D.E."/>
            <person name="Sieber C.M.K."/>
            <person name="Emerson J.B."/>
            <person name="Anantharaman K."/>
            <person name="Thomas B.C."/>
            <person name="Malmstrom R."/>
            <person name="Stieglmeier M."/>
            <person name="Klingl A."/>
            <person name="Woyke T."/>
            <person name="Ryan C.M."/>
            <person name="Banfield J.F."/>
        </authorList>
    </citation>
    <scope>NUCLEOTIDE SEQUENCE [LARGE SCALE GENOMIC DNA]</scope>
</reference>
<accession>A0A2M7RAB8</accession>
<evidence type="ECO:0000259" key="1">
    <source>
        <dbReference type="Pfam" id="PF00561"/>
    </source>
</evidence>
<dbReference type="Gene3D" id="3.40.50.1820">
    <property type="entry name" value="alpha/beta hydrolase"/>
    <property type="match status" value="1"/>
</dbReference>
<dbReference type="SUPFAM" id="SSF53474">
    <property type="entry name" value="alpha/beta-Hydrolases"/>
    <property type="match status" value="1"/>
</dbReference>
<dbReference type="EMBL" id="PFMA01000057">
    <property type="protein sequence ID" value="PIY93306.1"/>
    <property type="molecule type" value="Genomic_DNA"/>
</dbReference>
<dbReference type="InterPro" id="IPR029058">
    <property type="entry name" value="AB_hydrolase_fold"/>
</dbReference>
<dbReference type="PANTHER" id="PTHR43798">
    <property type="entry name" value="MONOACYLGLYCEROL LIPASE"/>
    <property type="match status" value="1"/>
</dbReference>
<dbReference type="PRINTS" id="PR00111">
    <property type="entry name" value="ABHYDROLASE"/>
</dbReference>
<feature type="non-terminal residue" evidence="2">
    <location>
        <position position="242"/>
    </location>
</feature>
<feature type="domain" description="AB hydrolase-1" evidence="1">
    <location>
        <begin position="27"/>
        <end position="235"/>
    </location>
</feature>
<comment type="caution">
    <text evidence="2">The sequence shown here is derived from an EMBL/GenBank/DDBJ whole genome shotgun (WGS) entry which is preliminary data.</text>
</comment>
<dbReference type="InterPro" id="IPR050266">
    <property type="entry name" value="AB_hydrolase_sf"/>
</dbReference>